<proteinExistence type="predicted"/>
<gene>
    <name evidence="1" type="ORF">ALC53_02018</name>
</gene>
<protein>
    <submittedName>
        <fullName evidence="1">Uncharacterized protein</fullName>
    </submittedName>
</protein>
<sequence>MDEADALMRADDGGGVITSNVNDDGAPTIEETYEITTTRRKTIRTSYKIQERVVHFGYYWYRLVVPYDGLVFLEVANADYVKFTKLFRCGRFSIPRYNVFSVRRSDEREDPPSRLSSHVRQTAAILRHCQDDDFRTGNELASNAETTGGNISLQENIYERGRVSRPEIDRVLARLAYPRIMRLSRRGFVMPFDGMISNESWARDLQSFVLRYKKYRFQQDKRNFRIQDYLSSLFKAIRAWQAFAPSDGSSGRVFARIAFKLRAKAFKCDVINLNCTKGNIATRSMATTEIFQDWDSPYENLSALRTSTRKTTTKTTRIEIQIQNPNSDFWMSLLIASQLKQKRFTSGIKSSYPARIRRAFLLLHTSY</sequence>
<keyword evidence="2" id="KW-1185">Reference proteome</keyword>
<evidence type="ECO:0000313" key="1">
    <source>
        <dbReference type="EMBL" id="KYM89706.1"/>
    </source>
</evidence>
<dbReference type="EMBL" id="KQ976417">
    <property type="protein sequence ID" value="KYM89706.1"/>
    <property type="molecule type" value="Genomic_DNA"/>
</dbReference>
<organism evidence="1 2">
    <name type="scientific">Atta colombica</name>
    <dbReference type="NCBI Taxonomy" id="520822"/>
    <lineage>
        <taxon>Eukaryota</taxon>
        <taxon>Metazoa</taxon>
        <taxon>Ecdysozoa</taxon>
        <taxon>Arthropoda</taxon>
        <taxon>Hexapoda</taxon>
        <taxon>Insecta</taxon>
        <taxon>Pterygota</taxon>
        <taxon>Neoptera</taxon>
        <taxon>Endopterygota</taxon>
        <taxon>Hymenoptera</taxon>
        <taxon>Apocrita</taxon>
        <taxon>Aculeata</taxon>
        <taxon>Formicoidea</taxon>
        <taxon>Formicidae</taxon>
        <taxon>Myrmicinae</taxon>
        <taxon>Atta</taxon>
    </lineage>
</organism>
<name>A0A195BTE6_9HYME</name>
<dbReference type="Proteomes" id="UP000078540">
    <property type="component" value="Unassembled WGS sequence"/>
</dbReference>
<dbReference type="AlphaFoldDB" id="A0A195BTE6"/>
<reference evidence="1 2" key="1">
    <citation type="submission" date="2015-09" db="EMBL/GenBank/DDBJ databases">
        <title>Atta colombica WGS genome.</title>
        <authorList>
            <person name="Nygaard S."/>
            <person name="Hu H."/>
            <person name="Boomsma J."/>
            <person name="Zhang G."/>
        </authorList>
    </citation>
    <scope>NUCLEOTIDE SEQUENCE [LARGE SCALE GENOMIC DNA]</scope>
    <source>
        <strain evidence="1">Treedump-2</strain>
        <tissue evidence="1">Whole body</tissue>
    </source>
</reference>
<accession>A0A195BTE6</accession>
<evidence type="ECO:0000313" key="2">
    <source>
        <dbReference type="Proteomes" id="UP000078540"/>
    </source>
</evidence>